<keyword evidence="2" id="KW-0614">Plasmid</keyword>
<proteinExistence type="predicted"/>
<dbReference type="Proteomes" id="UP000236268">
    <property type="component" value="Unassembled WGS sequence"/>
</dbReference>
<dbReference type="Pfam" id="PF10618">
    <property type="entry name" value="Tail_tube"/>
    <property type="match status" value="1"/>
</dbReference>
<dbReference type="AlphaFoldDB" id="A0A2K1FR97"/>
<evidence type="ECO:0000256" key="1">
    <source>
        <dbReference type="SAM" id="MobiDB-lite"/>
    </source>
</evidence>
<organism evidence="2 3">
    <name type="scientific">Azospirillum argentinense</name>
    <dbReference type="NCBI Taxonomy" id="2970906"/>
    <lineage>
        <taxon>Bacteria</taxon>
        <taxon>Pseudomonadati</taxon>
        <taxon>Pseudomonadota</taxon>
        <taxon>Alphaproteobacteria</taxon>
        <taxon>Rhodospirillales</taxon>
        <taxon>Azospirillaceae</taxon>
        <taxon>Azospirillum</taxon>
    </lineage>
</organism>
<dbReference type="InterPro" id="IPR019596">
    <property type="entry name" value="Phage_Mu_GpM_tail_tub"/>
</dbReference>
<dbReference type="EMBL" id="POWG01000068">
    <property type="protein sequence ID" value="PNQ94969.1"/>
    <property type="molecule type" value="Genomic_DNA"/>
</dbReference>
<evidence type="ECO:0000313" key="3">
    <source>
        <dbReference type="Proteomes" id="UP000236268"/>
    </source>
</evidence>
<protein>
    <submittedName>
        <fullName evidence="2">Phage tail protein</fullName>
    </submittedName>
</protein>
<gene>
    <name evidence="2" type="ORF">C1S70_31425</name>
</gene>
<reference evidence="2 3" key="1">
    <citation type="submission" date="2018-01" db="EMBL/GenBank/DDBJ databases">
        <title>Whole genome sequence of Azospirillum brasilense REC3 isolated from strawberry roots.</title>
        <authorList>
            <person name="Fontana C.A."/>
            <person name="Salazar S.M."/>
            <person name="Bassi D."/>
            <person name="Puglisi E."/>
            <person name="Lovaisa N.C."/>
            <person name="Toffoli L.M."/>
            <person name="Pedraza R."/>
            <person name="Cocconcelli P.S."/>
        </authorList>
    </citation>
    <scope>NUCLEOTIDE SEQUENCE [LARGE SCALE GENOMIC DNA]</scope>
    <source>
        <strain evidence="2 3">REC3</strain>
        <plasmid evidence="2">p47unnamed</plasmid>
    </source>
</reference>
<sequence>MSNRKLAGVCYLKVDGTQYALRGSLTVSPDDIEREGIAGQDGPHGYKETPRVPSISADISDTDGLSLETLRAITDATVTAELSNGKVYVLRNAWTKAGHELDTAEGQVSVTFEGMKCEESR</sequence>
<dbReference type="RefSeq" id="WP_103041716.1">
    <property type="nucleotide sequence ID" value="NZ_POWG01000068.1"/>
</dbReference>
<comment type="caution">
    <text evidence="2">The sequence shown here is derived from an EMBL/GenBank/DDBJ whole genome shotgun (WGS) entry which is preliminary data.</text>
</comment>
<name>A0A2K1FR97_9PROT</name>
<accession>A0A2K1FR97</accession>
<feature type="region of interest" description="Disordered" evidence="1">
    <location>
        <begin position="31"/>
        <end position="58"/>
    </location>
</feature>
<evidence type="ECO:0000313" key="2">
    <source>
        <dbReference type="EMBL" id="PNQ94969.1"/>
    </source>
</evidence>
<geneLocation type="plasmid" evidence="2">
    <name>p47unnamed</name>
</geneLocation>